<dbReference type="EMBL" id="CP017754">
    <property type="protein sequence ID" value="AOZ08180.1"/>
    <property type="molecule type" value="Genomic_DNA"/>
</dbReference>
<dbReference type="Proteomes" id="UP000177515">
    <property type="component" value="Chromosome 1"/>
</dbReference>
<reference evidence="5 6" key="1">
    <citation type="submission" date="2016-10" db="EMBL/GenBank/DDBJ databases">
        <title>Complete genome sequences of three Cupriavidus strains isolated from various Malaysian environments.</title>
        <authorList>
            <person name="Abdullah A.A.-A."/>
            <person name="Shafie N.A.H."/>
            <person name="Lau N.S."/>
        </authorList>
    </citation>
    <scope>NUCLEOTIDE SEQUENCE [LARGE SCALE GENOMIC DNA]</scope>
    <source>
        <strain evidence="5 6">USMAA1020</strain>
    </source>
</reference>
<dbReference type="PRINTS" id="PR01021">
    <property type="entry name" value="OMPADOMAIN"/>
</dbReference>
<protein>
    <submittedName>
        <fullName evidence="5">Cell envelope biogenesis protein OmpA</fullName>
    </submittedName>
</protein>
<dbReference type="Gene3D" id="3.30.1330.60">
    <property type="entry name" value="OmpA-like domain"/>
    <property type="match status" value="1"/>
</dbReference>
<evidence type="ECO:0000256" key="2">
    <source>
        <dbReference type="ARBA" id="ARBA00023136"/>
    </source>
</evidence>
<evidence type="ECO:0000256" key="1">
    <source>
        <dbReference type="ARBA" id="ARBA00004442"/>
    </source>
</evidence>
<dbReference type="SUPFAM" id="SSF103088">
    <property type="entry name" value="OmpA-like"/>
    <property type="match status" value="1"/>
</dbReference>
<evidence type="ECO:0000256" key="3">
    <source>
        <dbReference type="PROSITE-ProRule" id="PRU00473"/>
    </source>
</evidence>
<keyword evidence="2 3" id="KW-0472">Membrane</keyword>
<accession>A0ABM6F939</accession>
<gene>
    <name evidence="5" type="ORF">BKK80_15340</name>
</gene>
<keyword evidence="6" id="KW-1185">Reference proteome</keyword>
<dbReference type="InterPro" id="IPR036737">
    <property type="entry name" value="OmpA-like_sf"/>
</dbReference>
<evidence type="ECO:0000313" key="6">
    <source>
        <dbReference type="Proteomes" id="UP000177515"/>
    </source>
</evidence>
<dbReference type="CDD" id="cd07185">
    <property type="entry name" value="OmpA_C-like"/>
    <property type="match status" value="1"/>
</dbReference>
<dbReference type="PANTHER" id="PTHR30329">
    <property type="entry name" value="STATOR ELEMENT OF FLAGELLAR MOTOR COMPLEX"/>
    <property type="match status" value="1"/>
</dbReference>
<sequence>MLLAGALALAGCQTAPYRKLTAQQVETLRQQGFHLTGLGWELDLSEKVLFGFDDDAIPPERQSNLRRIGQALLGAGIDHVRLDGHTDDAGSTDYNLKLSLRRAQAIAGVLVSAGFARDDIEVRALGMSRPVADNHTPEGRAQNRRVAIIVTVD</sequence>
<dbReference type="InterPro" id="IPR006665">
    <property type="entry name" value="OmpA-like"/>
</dbReference>
<dbReference type="Pfam" id="PF00691">
    <property type="entry name" value="OmpA"/>
    <property type="match status" value="1"/>
</dbReference>
<name>A0ABM6F939_9BURK</name>
<proteinExistence type="predicted"/>
<organism evidence="5 6">
    <name type="scientific">Cupriavidus malaysiensis</name>
    <dbReference type="NCBI Taxonomy" id="367825"/>
    <lineage>
        <taxon>Bacteria</taxon>
        <taxon>Pseudomonadati</taxon>
        <taxon>Pseudomonadota</taxon>
        <taxon>Betaproteobacteria</taxon>
        <taxon>Burkholderiales</taxon>
        <taxon>Burkholderiaceae</taxon>
        <taxon>Cupriavidus</taxon>
    </lineage>
</organism>
<feature type="domain" description="OmpA-like" evidence="4">
    <location>
        <begin position="38"/>
        <end position="153"/>
    </location>
</feature>
<dbReference type="InterPro" id="IPR050330">
    <property type="entry name" value="Bact_OuterMem_StrucFunc"/>
</dbReference>
<evidence type="ECO:0000313" key="5">
    <source>
        <dbReference type="EMBL" id="AOZ08180.1"/>
    </source>
</evidence>
<dbReference type="PANTHER" id="PTHR30329:SF17">
    <property type="entry name" value="LIPOPROTEIN YFIB-RELATED"/>
    <property type="match status" value="1"/>
</dbReference>
<dbReference type="PRINTS" id="PR01023">
    <property type="entry name" value="NAFLGMOTY"/>
</dbReference>
<dbReference type="PROSITE" id="PS51123">
    <property type="entry name" value="OMPA_2"/>
    <property type="match status" value="1"/>
</dbReference>
<dbReference type="InterPro" id="IPR006664">
    <property type="entry name" value="OMP_bac"/>
</dbReference>
<evidence type="ECO:0000259" key="4">
    <source>
        <dbReference type="PROSITE" id="PS51123"/>
    </source>
</evidence>
<comment type="subcellular location">
    <subcellularLocation>
        <location evidence="1">Cell outer membrane</location>
    </subcellularLocation>
</comment>